<protein>
    <submittedName>
        <fullName evidence="1">Uncharacterized protein</fullName>
    </submittedName>
</protein>
<reference evidence="1" key="1">
    <citation type="submission" date="2020-06" db="EMBL/GenBank/DDBJ databases">
        <title>WGS assembly of Ceratodon purpureus strain R40.</title>
        <authorList>
            <person name="Carey S.B."/>
            <person name="Jenkins J."/>
            <person name="Shu S."/>
            <person name="Lovell J.T."/>
            <person name="Sreedasyam A."/>
            <person name="Maumus F."/>
            <person name="Tiley G.P."/>
            <person name="Fernandez-Pozo N."/>
            <person name="Barry K."/>
            <person name="Chen C."/>
            <person name="Wang M."/>
            <person name="Lipzen A."/>
            <person name="Daum C."/>
            <person name="Saski C.A."/>
            <person name="Payton A.C."/>
            <person name="Mcbreen J.C."/>
            <person name="Conrad R.E."/>
            <person name="Kollar L.M."/>
            <person name="Olsson S."/>
            <person name="Huttunen S."/>
            <person name="Landis J.B."/>
            <person name="Wickett N.J."/>
            <person name="Johnson M.G."/>
            <person name="Rensing S.A."/>
            <person name="Grimwood J."/>
            <person name="Schmutz J."/>
            <person name="Mcdaniel S.F."/>
        </authorList>
    </citation>
    <scope>NUCLEOTIDE SEQUENCE</scope>
    <source>
        <strain evidence="1">R40</strain>
    </source>
</reference>
<dbReference type="Proteomes" id="UP000822688">
    <property type="component" value="Chromosome 1"/>
</dbReference>
<name>A0A8T0J374_CERPU</name>
<proteinExistence type="predicted"/>
<organism evidence="1 2">
    <name type="scientific">Ceratodon purpureus</name>
    <name type="common">Fire moss</name>
    <name type="synonym">Dicranum purpureum</name>
    <dbReference type="NCBI Taxonomy" id="3225"/>
    <lineage>
        <taxon>Eukaryota</taxon>
        <taxon>Viridiplantae</taxon>
        <taxon>Streptophyta</taxon>
        <taxon>Embryophyta</taxon>
        <taxon>Bryophyta</taxon>
        <taxon>Bryophytina</taxon>
        <taxon>Bryopsida</taxon>
        <taxon>Dicranidae</taxon>
        <taxon>Pseudoditrichales</taxon>
        <taxon>Ditrichaceae</taxon>
        <taxon>Ceratodon</taxon>
    </lineage>
</organism>
<gene>
    <name evidence="1" type="ORF">KC19_1G024200</name>
</gene>
<dbReference type="EMBL" id="CM026421">
    <property type="protein sequence ID" value="KAG0589496.1"/>
    <property type="molecule type" value="Genomic_DNA"/>
</dbReference>
<keyword evidence="2" id="KW-1185">Reference proteome</keyword>
<dbReference type="AlphaFoldDB" id="A0A8T0J374"/>
<comment type="caution">
    <text evidence="1">The sequence shown here is derived from an EMBL/GenBank/DDBJ whole genome shotgun (WGS) entry which is preliminary data.</text>
</comment>
<sequence length="159" mass="18415">MSRLRHHQNLQPLLKAQSRSASFSPCSQRIRPVKCTARPTNSERSILVKLQLYIDSNHLSTSLVPYCKTITLLAIRNDCNMPNCALYLNTILIYYRKTKRTRETFLLRQMTEYPPCLLQGTNRMLTHYSGHSIAEVTNLAGIWWNLVNREFDTRLLGCS</sequence>
<evidence type="ECO:0000313" key="2">
    <source>
        <dbReference type="Proteomes" id="UP000822688"/>
    </source>
</evidence>
<accession>A0A8T0J374</accession>
<evidence type="ECO:0000313" key="1">
    <source>
        <dbReference type="EMBL" id="KAG0589496.1"/>
    </source>
</evidence>